<feature type="compositionally biased region" description="Basic and acidic residues" evidence="1">
    <location>
        <begin position="56"/>
        <end position="74"/>
    </location>
</feature>
<dbReference type="PANTHER" id="PTHR39472">
    <property type="entry name" value="EXPRESSED PROTEIN"/>
    <property type="match status" value="1"/>
</dbReference>
<sequence>MHFPSSTRHPPRPLHSSSAKPDLIDPPKESNARKHGDDTYNMAARRPSSNSNSNDNDNHDARSGSFSSKEDRRKSLQNLLRRQQAETDSESAIAADSDSESESDSDGDEYQGDSTSSEQNESGSSPLSASLRSPSGSTLSGTATSNRRRRPSSTSGPDRPPKARAPIIPPNPPRHRRVRSESANDEYVRFRSEVLGAEIPPAVAANSEAPTLLAKELDKAFSGWAKSLPPPGGIGHQSASAAAASRRKNFPGLNTGFAGVNRDTGSVTVGGLDTSRFGGSRFRGSIGPGDPNAGHTPEPTAGTAPSASSRPRVLHNLRSISADDILTSPDTAGHRFGDFDDLGNRDSRLGPLRFLRRDQDRQQQRNWGEESGSSDQHQNQSRDTLQSQTLRRVVSTPTNSADHTPGATNTDFESDYSRNISSGPNNNGNNNSPSNSSATSSNLSSSRSTPNIFSDRTERGFANMSMRHQNGSMMANGVSHGGPVGGNGNNPGNMGGGMSVGGMSPRLMPINGGPVGGGSSGPPSVVGSASGMNGNGGAGAMNMPMNAGHPMDLNYLYEMVVELGGVLRNNREMTKGIVNGAEEAMKRAATEGSQPSLQQASGDITAARIADLERDLVRERGLNSTLLTEQYENLELISTYEQSLTDIVSQIRDYCYNQNLNFLAQKRHYNKLLQEERDAHLQSRLERDHWHDMALKCGEMVRQAYRIRCEEEEGSVRVVEGLQNEVRALRGALGMEREREEDETGWEILKDYRSSPQGPN</sequence>
<dbReference type="AlphaFoldDB" id="A0A168DY57"/>
<feature type="compositionally biased region" description="Basic and acidic residues" evidence="1">
    <location>
        <begin position="332"/>
        <end position="348"/>
    </location>
</feature>
<comment type="caution">
    <text evidence="2">The sequence shown here is derived from an EMBL/GenBank/DDBJ whole genome shotgun (WGS) entry which is preliminary data.</text>
</comment>
<accession>A0A168DY57</accession>
<feature type="region of interest" description="Disordered" evidence="1">
    <location>
        <begin position="325"/>
        <end position="454"/>
    </location>
</feature>
<feature type="compositionally biased region" description="Basic and acidic residues" evidence="1">
    <location>
        <begin position="22"/>
        <end position="38"/>
    </location>
</feature>
<dbReference type="VEuPathDB" id="FungiDB:AAP_00499"/>
<keyword evidence="3" id="KW-1185">Reference proteome</keyword>
<feature type="region of interest" description="Disordered" evidence="1">
    <location>
        <begin position="741"/>
        <end position="760"/>
    </location>
</feature>
<feature type="compositionally biased region" description="Low complexity" evidence="1">
    <location>
        <begin position="114"/>
        <end position="142"/>
    </location>
</feature>
<gene>
    <name evidence="2" type="ORF">AAP_00499</name>
</gene>
<evidence type="ECO:0000256" key="1">
    <source>
        <dbReference type="SAM" id="MobiDB-lite"/>
    </source>
</evidence>
<dbReference type="PANTHER" id="PTHR39472:SF1">
    <property type="entry name" value="EXPRESSED PROTEIN"/>
    <property type="match status" value="1"/>
</dbReference>
<feature type="region of interest" description="Disordered" evidence="1">
    <location>
        <begin position="272"/>
        <end position="310"/>
    </location>
</feature>
<name>A0A168DY57_9EURO</name>
<reference evidence="2 3" key="1">
    <citation type="journal article" date="2016" name="Genome Biol. Evol.">
        <title>Divergent and convergent evolution of fungal pathogenicity.</title>
        <authorList>
            <person name="Shang Y."/>
            <person name="Xiao G."/>
            <person name="Zheng P."/>
            <person name="Cen K."/>
            <person name="Zhan S."/>
            <person name="Wang C."/>
        </authorList>
    </citation>
    <scope>NUCLEOTIDE SEQUENCE [LARGE SCALE GENOMIC DNA]</scope>
    <source>
        <strain evidence="2 3">ARSEF 7405</strain>
    </source>
</reference>
<evidence type="ECO:0000313" key="2">
    <source>
        <dbReference type="EMBL" id="KZZ98238.1"/>
    </source>
</evidence>
<organism evidence="2 3">
    <name type="scientific">Ascosphaera apis ARSEF 7405</name>
    <dbReference type="NCBI Taxonomy" id="392613"/>
    <lineage>
        <taxon>Eukaryota</taxon>
        <taxon>Fungi</taxon>
        <taxon>Dikarya</taxon>
        <taxon>Ascomycota</taxon>
        <taxon>Pezizomycotina</taxon>
        <taxon>Eurotiomycetes</taxon>
        <taxon>Eurotiomycetidae</taxon>
        <taxon>Onygenales</taxon>
        <taxon>Ascosphaeraceae</taxon>
        <taxon>Ascosphaera</taxon>
    </lineage>
</organism>
<feature type="compositionally biased region" description="Acidic residues" evidence="1">
    <location>
        <begin position="97"/>
        <end position="111"/>
    </location>
</feature>
<feature type="compositionally biased region" description="Low complexity" evidence="1">
    <location>
        <begin position="275"/>
        <end position="285"/>
    </location>
</feature>
<protein>
    <submittedName>
        <fullName evidence="2">Uncharacterized protein</fullName>
    </submittedName>
</protein>
<dbReference type="EMBL" id="AZGZ01000001">
    <property type="protein sequence ID" value="KZZ98238.1"/>
    <property type="molecule type" value="Genomic_DNA"/>
</dbReference>
<proteinExistence type="predicted"/>
<dbReference type="OrthoDB" id="21214at2759"/>
<feature type="compositionally biased region" description="Low complexity" evidence="1">
    <location>
        <begin position="417"/>
        <end position="452"/>
    </location>
</feature>
<feature type="compositionally biased region" description="Gly residues" evidence="1">
    <location>
        <begin position="479"/>
        <end position="496"/>
    </location>
</feature>
<feature type="compositionally biased region" description="Polar residues" evidence="1">
    <location>
        <begin position="371"/>
        <end position="411"/>
    </location>
</feature>
<feature type="region of interest" description="Disordered" evidence="1">
    <location>
        <begin position="471"/>
        <end position="496"/>
    </location>
</feature>
<dbReference type="Proteomes" id="UP000242877">
    <property type="component" value="Unassembled WGS sequence"/>
</dbReference>
<evidence type="ECO:0000313" key="3">
    <source>
        <dbReference type="Proteomes" id="UP000242877"/>
    </source>
</evidence>
<feature type="region of interest" description="Disordered" evidence="1">
    <location>
        <begin position="228"/>
        <end position="247"/>
    </location>
</feature>
<feature type="region of interest" description="Disordered" evidence="1">
    <location>
        <begin position="1"/>
        <end position="183"/>
    </location>
</feature>
<feature type="compositionally biased region" description="Low complexity" evidence="1">
    <location>
        <begin position="43"/>
        <end position="55"/>
    </location>
</feature>